<reference evidence="8 9" key="1">
    <citation type="submission" date="2019-03" db="EMBL/GenBank/DDBJ databases">
        <title>Sequencing the genomes of 1000 actinobacteria strains.</title>
        <authorList>
            <person name="Klenk H.-P."/>
        </authorList>
    </citation>
    <scope>NUCLEOTIDE SEQUENCE [LARGE SCALE GENOMIC DNA]</scope>
    <source>
        <strain evidence="8 9">DSM 18936</strain>
    </source>
</reference>
<dbReference type="Pfam" id="PF00155">
    <property type="entry name" value="Aminotran_1_2"/>
    <property type="match status" value="1"/>
</dbReference>
<keyword evidence="3 6" id="KW-0032">Aminotransferase</keyword>
<evidence type="ECO:0000256" key="4">
    <source>
        <dbReference type="ARBA" id="ARBA00022679"/>
    </source>
</evidence>
<dbReference type="GO" id="GO:0000105">
    <property type="term" value="P:L-histidine biosynthetic process"/>
    <property type="evidence" value="ECO:0007669"/>
    <property type="project" value="UniProtKB-UniRule"/>
</dbReference>
<comment type="similarity">
    <text evidence="6">Belongs to the class-II pyridoxal-phosphate-dependent aminotransferase family. Histidinol-phosphate aminotransferase subfamily.</text>
</comment>
<organism evidence="8 9">
    <name type="scientific">Ilumatobacter fluminis</name>
    <dbReference type="NCBI Taxonomy" id="467091"/>
    <lineage>
        <taxon>Bacteria</taxon>
        <taxon>Bacillati</taxon>
        <taxon>Actinomycetota</taxon>
        <taxon>Acidimicrobiia</taxon>
        <taxon>Acidimicrobiales</taxon>
        <taxon>Ilumatobacteraceae</taxon>
        <taxon>Ilumatobacter</taxon>
    </lineage>
</organism>
<dbReference type="InterPro" id="IPR050106">
    <property type="entry name" value="HistidinolP_aminotransfase"/>
</dbReference>
<evidence type="ECO:0000313" key="9">
    <source>
        <dbReference type="Proteomes" id="UP000294558"/>
    </source>
</evidence>
<dbReference type="Proteomes" id="UP000294558">
    <property type="component" value="Unassembled WGS sequence"/>
</dbReference>
<dbReference type="GO" id="GO:0004400">
    <property type="term" value="F:histidinol-phosphate transaminase activity"/>
    <property type="evidence" value="ECO:0007669"/>
    <property type="project" value="UniProtKB-UniRule"/>
</dbReference>
<feature type="domain" description="Aminotransferase class I/classII large" evidence="7">
    <location>
        <begin position="36"/>
        <end position="358"/>
    </location>
</feature>
<dbReference type="EC" id="2.6.1.9" evidence="6"/>
<keyword evidence="5 6" id="KW-0663">Pyridoxal phosphate</keyword>
<comment type="cofactor">
    <cofactor evidence="1 6">
        <name>pyridoxal 5'-phosphate</name>
        <dbReference type="ChEBI" id="CHEBI:597326"/>
    </cofactor>
</comment>
<dbReference type="HAMAP" id="MF_01023">
    <property type="entry name" value="HisC_aminotrans_2"/>
    <property type="match status" value="1"/>
</dbReference>
<dbReference type="SUPFAM" id="SSF53383">
    <property type="entry name" value="PLP-dependent transferases"/>
    <property type="match status" value="1"/>
</dbReference>
<dbReference type="GO" id="GO:0030170">
    <property type="term" value="F:pyridoxal phosphate binding"/>
    <property type="evidence" value="ECO:0007669"/>
    <property type="project" value="InterPro"/>
</dbReference>
<accession>A0A4R7I0D8</accession>
<dbReference type="RefSeq" id="WP_208294064.1">
    <property type="nucleotide sequence ID" value="NZ_SOAU01000001.1"/>
</dbReference>
<dbReference type="InterPro" id="IPR015424">
    <property type="entry name" value="PyrdxlP-dep_Trfase"/>
</dbReference>
<dbReference type="NCBIfam" id="TIGR01141">
    <property type="entry name" value="hisC"/>
    <property type="match status" value="1"/>
</dbReference>
<comment type="pathway">
    <text evidence="6">Amino-acid biosynthesis; L-histidine biosynthesis; L-histidine from 5-phospho-alpha-D-ribose 1-diphosphate: step 7/9.</text>
</comment>
<comment type="caution">
    <text evidence="8">The sequence shown here is derived from an EMBL/GenBank/DDBJ whole genome shotgun (WGS) entry which is preliminary data.</text>
</comment>
<dbReference type="PANTHER" id="PTHR43643:SF3">
    <property type="entry name" value="HISTIDINOL-PHOSPHATE AMINOTRANSFERASE"/>
    <property type="match status" value="1"/>
</dbReference>
<evidence type="ECO:0000256" key="3">
    <source>
        <dbReference type="ARBA" id="ARBA00022576"/>
    </source>
</evidence>
<dbReference type="InterPro" id="IPR005861">
    <property type="entry name" value="HisP_aminotrans"/>
</dbReference>
<dbReference type="Gene3D" id="3.90.1150.10">
    <property type="entry name" value="Aspartate Aminotransferase, domain 1"/>
    <property type="match status" value="1"/>
</dbReference>
<dbReference type="UniPathway" id="UPA00031">
    <property type="reaction ID" value="UER00012"/>
</dbReference>
<comment type="catalytic activity">
    <reaction evidence="6">
        <text>L-histidinol phosphate + 2-oxoglutarate = 3-(imidazol-4-yl)-2-oxopropyl phosphate + L-glutamate</text>
        <dbReference type="Rhea" id="RHEA:23744"/>
        <dbReference type="ChEBI" id="CHEBI:16810"/>
        <dbReference type="ChEBI" id="CHEBI:29985"/>
        <dbReference type="ChEBI" id="CHEBI:57766"/>
        <dbReference type="ChEBI" id="CHEBI:57980"/>
        <dbReference type="EC" id="2.6.1.9"/>
    </reaction>
</comment>
<dbReference type="InterPro" id="IPR015422">
    <property type="entry name" value="PyrdxlP-dep_Trfase_small"/>
</dbReference>
<keyword evidence="9" id="KW-1185">Reference proteome</keyword>
<dbReference type="InterPro" id="IPR024892">
    <property type="entry name" value="ArAT"/>
</dbReference>
<evidence type="ECO:0000256" key="5">
    <source>
        <dbReference type="ARBA" id="ARBA00022898"/>
    </source>
</evidence>
<dbReference type="InterPro" id="IPR004839">
    <property type="entry name" value="Aminotransferase_I/II_large"/>
</dbReference>
<name>A0A4R7I0D8_9ACTN</name>
<dbReference type="NCBIfam" id="NF002878">
    <property type="entry name" value="PRK03321.1"/>
    <property type="match status" value="1"/>
</dbReference>
<evidence type="ECO:0000259" key="7">
    <source>
        <dbReference type="Pfam" id="PF00155"/>
    </source>
</evidence>
<keyword evidence="6" id="KW-0368">Histidine biosynthesis</keyword>
<dbReference type="Gene3D" id="3.40.640.10">
    <property type="entry name" value="Type I PLP-dependent aspartate aminotransferase-like (Major domain)"/>
    <property type="match status" value="1"/>
</dbReference>
<proteinExistence type="inferred from homology"/>
<evidence type="ECO:0000256" key="2">
    <source>
        <dbReference type="ARBA" id="ARBA00011738"/>
    </source>
</evidence>
<evidence type="ECO:0000313" key="8">
    <source>
        <dbReference type="EMBL" id="TDT16982.1"/>
    </source>
</evidence>
<dbReference type="PANTHER" id="PTHR43643">
    <property type="entry name" value="HISTIDINOL-PHOSPHATE AMINOTRANSFERASE 2"/>
    <property type="match status" value="1"/>
</dbReference>
<protein>
    <recommendedName>
        <fullName evidence="6">Histidinol-phosphate aminotransferase</fullName>
        <ecNumber evidence="6">2.6.1.9</ecNumber>
    </recommendedName>
    <alternativeName>
        <fullName evidence="6">Imidazole acetol-phosphate transaminase</fullName>
    </alternativeName>
</protein>
<evidence type="ECO:0000256" key="6">
    <source>
        <dbReference type="HAMAP-Rule" id="MF_01023"/>
    </source>
</evidence>
<keyword evidence="6" id="KW-0028">Amino-acid biosynthesis</keyword>
<gene>
    <name evidence="6" type="primary">hisC</name>
    <name evidence="8" type="ORF">BDK89_2583</name>
</gene>
<evidence type="ECO:0000256" key="1">
    <source>
        <dbReference type="ARBA" id="ARBA00001933"/>
    </source>
</evidence>
<sequence length="363" mass="38631">MSDTEIGRPRPVIAGLPAYRPGKGAKQAEAEHGITDAIKLASNENPAEPLPAIVEAITAAASGANRYADHRATAVRQALADRLGVTVEQVTVGNGTVGLLQQLWLSYVDPGDEVVYPWRSFEVYPVYTQEMAGTAVTVPLRDDLGFDLDGVVDAVTERTKLVVLATPNNPTGVACTTAELRTALERIPRSVIVCIDEAYREFLDPSFGDPVSELLPDFPNALVTRTMSKAHGLAGVRVGYAVGHPDVIATIDKTLVPFAVNALAQAAALAAIEHDDEIRRSVDGLLAERSRVESALRAAGWSLPAHQANFVWLALGDRTDEIALGLERSGVVVRPFSGEGIRVTIGTPAENDRFVAALAEVSS</sequence>
<comment type="subunit">
    <text evidence="2 6">Homodimer.</text>
</comment>
<dbReference type="CDD" id="cd00609">
    <property type="entry name" value="AAT_like"/>
    <property type="match status" value="1"/>
</dbReference>
<dbReference type="EMBL" id="SOAU01000001">
    <property type="protein sequence ID" value="TDT16982.1"/>
    <property type="molecule type" value="Genomic_DNA"/>
</dbReference>
<feature type="modified residue" description="N6-(pyridoxal phosphate)lysine" evidence="6">
    <location>
        <position position="229"/>
    </location>
</feature>
<keyword evidence="4 6" id="KW-0808">Transferase</keyword>
<dbReference type="AlphaFoldDB" id="A0A4R7I0D8"/>
<dbReference type="InterPro" id="IPR015421">
    <property type="entry name" value="PyrdxlP-dep_Trfase_major"/>
</dbReference>